<dbReference type="InterPro" id="IPR026169">
    <property type="entry name" value="MIEAP"/>
</dbReference>
<gene>
    <name evidence="15" type="ORF">HUG17_10240</name>
</gene>
<dbReference type="GO" id="GO:0005741">
    <property type="term" value="C:mitochondrial outer membrane"/>
    <property type="evidence" value="ECO:0007669"/>
    <property type="project" value="UniProtKB-SubCell"/>
</dbReference>
<name>A0A9D4NLJ8_DERFA</name>
<protein>
    <recommendedName>
        <fullName evidence="5">Mitochondria-eating protein</fullName>
    </recommendedName>
    <alternativeName>
        <fullName evidence="12">Spermatogenesis-associated protein 18</fullName>
    </alternativeName>
</protein>
<evidence type="ECO:0000256" key="5">
    <source>
        <dbReference type="ARBA" id="ARBA00019863"/>
    </source>
</evidence>
<feature type="domain" description="Mitochondria-eating protein C-terminal" evidence="14">
    <location>
        <begin position="638"/>
        <end position="729"/>
    </location>
</feature>
<evidence type="ECO:0000256" key="3">
    <source>
        <dbReference type="ARBA" id="ARBA00004496"/>
    </source>
</evidence>
<feature type="region of interest" description="Disordered" evidence="13">
    <location>
        <begin position="351"/>
        <end position="372"/>
    </location>
</feature>
<dbReference type="GO" id="GO:0005759">
    <property type="term" value="C:mitochondrial matrix"/>
    <property type="evidence" value="ECO:0007669"/>
    <property type="project" value="UniProtKB-SubCell"/>
</dbReference>
<dbReference type="GO" id="GO:0035695">
    <property type="term" value="P:mitophagy by internal vacuole formation"/>
    <property type="evidence" value="ECO:0007669"/>
    <property type="project" value="TreeGrafter"/>
</dbReference>
<comment type="subcellular location">
    <subcellularLocation>
        <location evidence="3">Cytoplasm</location>
    </subcellularLocation>
    <subcellularLocation>
        <location evidence="2">Mitochondrion matrix</location>
    </subcellularLocation>
    <subcellularLocation>
        <location evidence="1">Mitochondrion outer membrane</location>
    </subcellularLocation>
</comment>
<evidence type="ECO:0000256" key="2">
    <source>
        <dbReference type="ARBA" id="ARBA00004305"/>
    </source>
</evidence>
<evidence type="ECO:0000256" key="10">
    <source>
        <dbReference type="ARBA" id="ARBA00023128"/>
    </source>
</evidence>
<dbReference type="PANTHER" id="PTHR21771">
    <property type="entry name" value="MITOCHONDRIA-EATING PROTEIN-RELATED"/>
    <property type="match status" value="1"/>
</dbReference>
<keyword evidence="9" id="KW-0446">Lipid-binding</keyword>
<evidence type="ECO:0000256" key="7">
    <source>
        <dbReference type="ARBA" id="ARBA00022787"/>
    </source>
</evidence>
<comment type="caution">
    <text evidence="15">The sequence shown here is derived from an EMBL/GenBank/DDBJ whole genome shotgun (WGS) entry which is preliminary data.</text>
</comment>
<dbReference type="AlphaFoldDB" id="A0A9D4NLJ8"/>
<evidence type="ECO:0000256" key="9">
    <source>
        <dbReference type="ARBA" id="ARBA00023121"/>
    </source>
</evidence>
<organism evidence="15">
    <name type="scientific">Dermatophagoides farinae</name>
    <name type="common">American house dust mite</name>
    <dbReference type="NCBI Taxonomy" id="6954"/>
    <lineage>
        <taxon>Eukaryota</taxon>
        <taxon>Metazoa</taxon>
        <taxon>Ecdysozoa</taxon>
        <taxon>Arthropoda</taxon>
        <taxon>Chelicerata</taxon>
        <taxon>Arachnida</taxon>
        <taxon>Acari</taxon>
        <taxon>Acariformes</taxon>
        <taxon>Sarcoptiformes</taxon>
        <taxon>Astigmata</taxon>
        <taxon>Psoroptidia</taxon>
        <taxon>Analgoidea</taxon>
        <taxon>Pyroglyphidae</taxon>
        <taxon>Dermatophagoidinae</taxon>
        <taxon>Dermatophagoides</taxon>
    </lineage>
</organism>
<reference evidence="15" key="1">
    <citation type="submission" date="2020-06" db="EMBL/GenBank/DDBJ databases">
        <authorList>
            <person name="Ji K."/>
            <person name="Li J."/>
        </authorList>
    </citation>
    <scope>NUCLEOTIDE SEQUENCE</scope>
    <source>
        <strain evidence="15">JKM2019</strain>
        <tissue evidence="15">Whole body</tissue>
    </source>
</reference>
<comment type="similarity">
    <text evidence="4">Belongs to the MIEAP family.</text>
</comment>
<keyword evidence="11" id="KW-0472">Membrane</keyword>
<dbReference type="Proteomes" id="UP000828236">
    <property type="component" value="Unassembled WGS sequence"/>
</dbReference>
<proteinExistence type="inferred from homology"/>
<sequence>MAPVRNNNNNNLIKLTSSTTQDHSLEQQCSINATMTIRRLLQLYELGEYREAANIISRLPYTTFRAVVLDLPVDVFVEAIPSSLPILDALYAKVFFSGRDLLAFGFKFLHPENVVSNMIRMFAICDVYSHPSSQESISICKKLLKVILIADPSLRKQLLIKKALIDRAVEGMGHHGLVGTSNDALMNLHEALRLEFERVIQQYKGAIAKIDELSSTNKMGKDGGPVTRSLSQGPAPTFSSHQRLLSLKQEEIQDRLNKNRSLLCALEPCFRTNHSLQILLAILQKRIDYDKETLFQFGQLSREYSSSSNGTSNGVVVGSSTLCTGNLLHQQQHQLLADCTNVNDDPNGIHQQQHHSTTTTVAASASATTTTTTTSSTMLVTTDDSSDISGYHSDSDMSPISTQSPLASNNNRLINNNNHNNNNNKMLTSTSTVATTENSFIHLATKSIHQSSKSKMIEQPSVAIMTGQPNGTTLLDGQVTVNSGGHICLSSLSSSSVMNNTDSHCSNSICRIEIDGKAMANNINNNNNNDGDDNHFNHHKLSTELSWAHLRIQQLEQHQKQLQEKLTIQSKHLLSLSNGMESKFENLDQSNQTNGLVRHYEYLYSQVRVDVIDALDQFDELKDSSELKIKLLFSIVVSVCTQIWDTLFDYPCLEKCPQLVDFIRQCVRLCWSLNVQQANFTLDIETKTFRQDWHSRTIDSNSASDMIKCYIWPTLFQHGICVHKGIVIT</sequence>
<dbReference type="GO" id="GO:0035694">
    <property type="term" value="P:mitochondrial protein catabolic process"/>
    <property type="evidence" value="ECO:0007669"/>
    <property type="project" value="InterPro"/>
</dbReference>
<keyword evidence="6" id="KW-0963">Cytoplasm</keyword>
<evidence type="ECO:0000256" key="13">
    <source>
        <dbReference type="SAM" id="MobiDB-lite"/>
    </source>
</evidence>
<evidence type="ECO:0000256" key="12">
    <source>
        <dbReference type="ARBA" id="ARBA00032687"/>
    </source>
</evidence>
<keyword evidence="8" id="KW-0175">Coiled coil</keyword>
<dbReference type="PANTHER" id="PTHR21771:SF1">
    <property type="entry name" value="MITOCHONDRIA-EATING PROTEIN"/>
    <property type="match status" value="1"/>
</dbReference>
<evidence type="ECO:0000256" key="6">
    <source>
        <dbReference type="ARBA" id="ARBA00022490"/>
    </source>
</evidence>
<dbReference type="InterPro" id="IPR031981">
    <property type="entry name" value="MIEAP_C"/>
</dbReference>
<evidence type="ECO:0000313" key="15">
    <source>
        <dbReference type="EMBL" id="KAH7636270.1"/>
    </source>
</evidence>
<reference evidence="15" key="2">
    <citation type="journal article" date="2021" name="World Allergy Organ. J.">
        <title>Chromosome-level assembly of Dermatophagoides farinae genome and transcriptome reveals two novel allergens Der f 37 and Der f 39.</title>
        <authorList>
            <person name="Chen J."/>
            <person name="Cai Z."/>
            <person name="Fan D."/>
            <person name="Hu J."/>
            <person name="Hou Y."/>
            <person name="He Y."/>
            <person name="Zhang Z."/>
            <person name="Zhao Z."/>
            <person name="Gao P."/>
            <person name="Hu W."/>
            <person name="Sun J."/>
            <person name="Li J."/>
            <person name="Ji K."/>
        </authorList>
    </citation>
    <scope>NUCLEOTIDE SEQUENCE</scope>
    <source>
        <strain evidence="15">JKM2019</strain>
    </source>
</reference>
<evidence type="ECO:0000256" key="1">
    <source>
        <dbReference type="ARBA" id="ARBA00004294"/>
    </source>
</evidence>
<evidence type="ECO:0000256" key="8">
    <source>
        <dbReference type="ARBA" id="ARBA00023054"/>
    </source>
</evidence>
<dbReference type="Pfam" id="PF16026">
    <property type="entry name" value="MIEAP"/>
    <property type="match status" value="1"/>
</dbReference>
<evidence type="ECO:0000259" key="14">
    <source>
        <dbReference type="Pfam" id="PF16026"/>
    </source>
</evidence>
<evidence type="ECO:0000256" key="11">
    <source>
        <dbReference type="ARBA" id="ARBA00023136"/>
    </source>
</evidence>
<dbReference type="GO" id="GO:0008289">
    <property type="term" value="F:lipid binding"/>
    <property type="evidence" value="ECO:0007669"/>
    <property type="project" value="UniProtKB-KW"/>
</dbReference>
<feature type="compositionally biased region" description="Low complexity" evidence="13">
    <location>
        <begin position="356"/>
        <end position="372"/>
    </location>
</feature>
<keyword evidence="10" id="KW-0496">Mitochondrion</keyword>
<evidence type="ECO:0000256" key="4">
    <source>
        <dbReference type="ARBA" id="ARBA00008233"/>
    </source>
</evidence>
<accession>A0A9D4NLJ8</accession>
<dbReference type="EMBL" id="SDOV01000010">
    <property type="protein sequence ID" value="KAH7636270.1"/>
    <property type="molecule type" value="Genomic_DNA"/>
</dbReference>
<keyword evidence="7" id="KW-1000">Mitochondrion outer membrane</keyword>